<accession>A0AAV2BSQ9</accession>
<dbReference type="EMBL" id="CAXIEN010000468">
    <property type="protein sequence ID" value="CAL1298664.1"/>
    <property type="molecule type" value="Genomic_DNA"/>
</dbReference>
<evidence type="ECO:0000313" key="1">
    <source>
        <dbReference type="EMBL" id="CAL1298664.1"/>
    </source>
</evidence>
<dbReference type="AlphaFoldDB" id="A0AAV2BSQ9"/>
<name>A0AAV2BSQ9_9ARAC</name>
<organism evidence="1 2">
    <name type="scientific">Larinioides sclopetarius</name>
    <dbReference type="NCBI Taxonomy" id="280406"/>
    <lineage>
        <taxon>Eukaryota</taxon>
        <taxon>Metazoa</taxon>
        <taxon>Ecdysozoa</taxon>
        <taxon>Arthropoda</taxon>
        <taxon>Chelicerata</taxon>
        <taxon>Arachnida</taxon>
        <taxon>Araneae</taxon>
        <taxon>Araneomorphae</taxon>
        <taxon>Entelegynae</taxon>
        <taxon>Araneoidea</taxon>
        <taxon>Araneidae</taxon>
        <taxon>Larinioides</taxon>
    </lineage>
</organism>
<proteinExistence type="predicted"/>
<dbReference type="Proteomes" id="UP001497382">
    <property type="component" value="Unassembled WGS sequence"/>
</dbReference>
<evidence type="ECO:0000313" key="2">
    <source>
        <dbReference type="Proteomes" id="UP001497382"/>
    </source>
</evidence>
<protein>
    <submittedName>
        <fullName evidence="1">Uncharacterized protein</fullName>
    </submittedName>
</protein>
<keyword evidence="2" id="KW-1185">Reference proteome</keyword>
<gene>
    <name evidence="1" type="ORF">LARSCL_LOCUS20921</name>
</gene>
<reference evidence="1 2" key="1">
    <citation type="submission" date="2024-04" db="EMBL/GenBank/DDBJ databases">
        <authorList>
            <person name="Rising A."/>
            <person name="Reimegard J."/>
            <person name="Sonavane S."/>
            <person name="Akerstrom W."/>
            <person name="Nylinder S."/>
            <person name="Hedman E."/>
            <person name="Kallberg Y."/>
        </authorList>
    </citation>
    <scope>NUCLEOTIDE SEQUENCE [LARGE SCALE GENOMIC DNA]</scope>
</reference>
<sequence>MECQKVEIAPVETNHLNGFSAVADPFNLKELSPVGPVVENLENNSDKESSVQSDIPTLLQVFKNVYDRRIASIESNADFDRNRKNEEKVTVLEQYIQHVLEQNDTFVSTMLELETEAQQRVKQMEKRLKSSAKTTMEAVINVHECEKEMRRLVEERLYIESLYNDAQQHLSTCKEENSFLRDQNCNLSHDVQALLHIIHHARSTGHWEMSCVTFCEVTPEQVFGPVQSLSNV</sequence>
<comment type="caution">
    <text evidence="1">The sequence shown here is derived from an EMBL/GenBank/DDBJ whole genome shotgun (WGS) entry which is preliminary data.</text>
</comment>